<organism evidence="2 3">
    <name type="scientific">Oceanibaculum indicum</name>
    <dbReference type="NCBI Taxonomy" id="526216"/>
    <lineage>
        <taxon>Bacteria</taxon>
        <taxon>Pseudomonadati</taxon>
        <taxon>Pseudomonadota</taxon>
        <taxon>Alphaproteobacteria</taxon>
        <taxon>Rhodospirillales</taxon>
        <taxon>Oceanibaculaceae</taxon>
        <taxon>Oceanibaculum</taxon>
    </lineage>
</organism>
<evidence type="ECO:0000313" key="2">
    <source>
        <dbReference type="EMBL" id="RKQ73227.1"/>
    </source>
</evidence>
<evidence type="ECO:0000313" key="3">
    <source>
        <dbReference type="Proteomes" id="UP000277424"/>
    </source>
</evidence>
<dbReference type="EMBL" id="RBIG01000001">
    <property type="protein sequence ID" value="RKQ73227.1"/>
    <property type="molecule type" value="Genomic_DNA"/>
</dbReference>
<dbReference type="OrthoDB" id="7362394at2"/>
<reference evidence="2 3" key="1">
    <citation type="submission" date="2018-10" db="EMBL/GenBank/DDBJ databases">
        <title>Comparative analysis of microorganisms from saline springs in Andes Mountain Range, Colombia.</title>
        <authorList>
            <person name="Rubin E."/>
        </authorList>
    </citation>
    <scope>NUCLEOTIDE SEQUENCE [LARGE SCALE GENOMIC DNA]</scope>
    <source>
        <strain evidence="2 3">USBA 36</strain>
    </source>
</reference>
<gene>
    <name evidence="2" type="ORF">BCL74_1007</name>
</gene>
<dbReference type="AlphaFoldDB" id="A0A420WQB1"/>
<name>A0A420WQB1_9PROT</name>
<sequence length="72" mass="7947">MKTGFDENSVIIEFYSVGAYVKVSAIDPRTLVEVSIVGDPQRGEAALRHAVLRKLRFVMEKREKGGRGGLVV</sequence>
<protein>
    <recommendedName>
        <fullName evidence="1">DUF6898 domain-containing protein</fullName>
    </recommendedName>
</protein>
<dbReference type="RefSeq" id="WP_121218015.1">
    <property type="nucleotide sequence ID" value="NZ_RBIG01000001.1"/>
</dbReference>
<proteinExistence type="predicted"/>
<accession>A0A420WQB1</accession>
<dbReference type="Pfam" id="PF21839">
    <property type="entry name" value="DUF6898"/>
    <property type="match status" value="1"/>
</dbReference>
<feature type="domain" description="DUF6898" evidence="1">
    <location>
        <begin position="8"/>
        <end position="62"/>
    </location>
</feature>
<dbReference type="InterPro" id="IPR054193">
    <property type="entry name" value="DUF6898"/>
</dbReference>
<evidence type="ECO:0000259" key="1">
    <source>
        <dbReference type="Pfam" id="PF21839"/>
    </source>
</evidence>
<comment type="caution">
    <text evidence="2">The sequence shown here is derived from an EMBL/GenBank/DDBJ whole genome shotgun (WGS) entry which is preliminary data.</text>
</comment>
<dbReference type="Proteomes" id="UP000277424">
    <property type="component" value="Unassembled WGS sequence"/>
</dbReference>